<proteinExistence type="inferred from homology"/>
<dbReference type="PRINTS" id="PR00039">
    <property type="entry name" value="HTHLYSR"/>
</dbReference>
<keyword evidence="3" id="KW-0238">DNA-binding</keyword>
<evidence type="ECO:0000256" key="1">
    <source>
        <dbReference type="ARBA" id="ARBA00009437"/>
    </source>
</evidence>
<comment type="caution">
    <text evidence="6">The sequence shown here is derived from an EMBL/GenBank/DDBJ whole genome shotgun (WGS) entry which is preliminary data.</text>
</comment>
<reference evidence="6 7" key="1">
    <citation type="journal article" date="2021" name="ISME Commun">
        <title>Automated analysis of genomic sequences facilitates high-throughput and comprehensive description of bacteria.</title>
        <authorList>
            <person name="Hitch T.C.A."/>
        </authorList>
    </citation>
    <scope>NUCLEOTIDE SEQUENCE [LARGE SCALE GENOMIC DNA]</scope>
    <source>
        <strain evidence="6 7">Sanger_109</strain>
    </source>
</reference>
<organism evidence="6 7">
    <name type="scientific">Brotonthovivens ammoniilytica</name>
    <dbReference type="NCBI Taxonomy" id="2981725"/>
    <lineage>
        <taxon>Bacteria</taxon>
        <taxon>Bacillati</taxon>
        <taxon>Bacillota</taxon>
        <taxon>Clostridia</taxon>
        <taxon>Lachnospirales</taxon>
        <taxon>Lachnospiraceae</taxon>
        <taxon>Brotonthovivens</taxon>
    </lineage>
</organism>
<dbReference type="InterPro" id="IPR000847">
    <property type="entry name" value="LysR_HTH_N"/>
</dbReference>
<sequence>MTLNQMKYFIAVARCLSFTEAAKSLFITQPALSRQIAAMEEELGTQLFVREKKTLKLTPGGSILYNGLPELLNTYGGLISEARNANQGYQGRLRVGFLDVYDISELFPLVLEYFQEQYPKIHLTLERFSLGILPDNLYNKSLDIILTYGFSLFDKPDLVTVNIQKYDSCIMLNRNHPLAQKPILNLEDLKNEQFVQLDRTISEEGYQYIMNLCGKCGVYPNIKLVNKMEDVLLWVQTGNCVAITTNRTIEKMNPQVVIREIPIVEAKDHDITVAWRKKNYNPAIALFMELLEGHIKKR</sequence>
<name>A0ABT2TJ91_9FIRM</name>
<dbReference type="Proteomes" id="UP001652442">
    <property type="component" value="Unassembled WGS sequence"/>
</dbReference>
<evidence type="ECO:0000256" key="3">
    <source>
        <dbReference type="ARBA" id="ARBA00023125"/>
    </source>
</evidence>
<keyword evidence="2" id="KW-0805">Transcription regulation</keyword>
<dbReference type="InterPro" id="IPR036390">
    <property type="entry name" value="WH_DNA-bd_sf"/>
</dbReference>
<evidence type="ECO:0000259" key="5">
    <source>
        <dbReference type="PROSITE" id="PS50931"/>
    </source>
</evidence>
<comment type="similarity">
    <text evidence="1">Belongs to the LysR transcriptional regulatory family.</text>
</comment>
<dbReference type="InterPro" id="IPR005119">
    <property type="entry name" value="LysR_subst-bd"/>
</dbReference>
<evidence type="ECO:0000256" key="4">
    <source>
        <dbReference type="ARBA" id="ARBA00023163"/>
    </source>
</evidence>
<dbReference type="InterPro" id="IPR036388">
    <property type="entry name" value="WH-like_DNA-bd_sf"/>
</dbReference>
<dbReference type="SUPFAM" id="SSF53850">
    <property type="entry name" value="Periplasmic binding protein-like II"/>
    <property type="match status" value="1"/>
</dbReference>
<feature type="domain" description="HTH lysR-type" evidence="5">
    <location>
        <begin position="1"/>
        <end position="58"/>
    </location>
</feature>
<dbReference type="PANTHER" id="PTHR30346:SF0">
    <property type="entry name" value="HCA OPERON TRANSCRIPTIONAL ACTIVATOR HCAR"/>
    <property type="match status" value="1"/>
</dbReference>
<gene>
    <name evidence="6" type="ORF">OCV88_05035</name>
</gene>
<evidence type="ECO:0000313" key="7">
    <source>
        <dbReference type="Proteomes" id="UP001652442"/>
    </source>
</evidence>
<dbReference type="Pfam" id="PF00126">
    <property type="entry name" value="HTH_1"/>
    <property type="match status" value="1"/>
</dbReference>
<dbReference type="EMBL" id="JAOQJQ010000002">
    <property type="protein sequence ID" value="MCU6761702.1"/>
    <property type="molecule type" value="Genomic_DNA"/>
</dbReference>
<dbReference type="Gene3D" id="1.10.10.10">
    <property type="entry name" value="Winged helix-like DNA-binding domain superfamily/Winged helix DNA-binding domain"/>
    <property type="match status" value="1"/>
</dbReference>
<dbReference type="Gene3D" id="3.40.190.10">
    <property type="entry name" value="Periplasmic binding protein-like II"/>
    <property type="match status" value="2"/>
</dbReference>
<dbReference type="PANTHER" id="PTHR30346">
    <property type="entry name" value="TRANSCRIPTIONAL DUAL REGULATOR HCAR-RELATED"/>
    <property type="match status" value="1"/>
</dbReference>
<protein>
    <submittedName>
        <fullName evidence="6">LysR family transcriptional regulator</fullName>
    </submittedName>
</protein>
<accession>A0ABT2TJ91</accession>
<dbReference type="Pfam" id="PF03466">
    <property type="entry name" value="LysR_substrate"/>
    <property type="match status" value="1"/>
</dbReference>
<evidence type="ECO:0000313" key="6">
    <source>
        <dbReference type="EMBL" id="MCU6761702.1"/>
    </source>
</evidence>
<dbReference type="PROSITE" id="PS50931">
    <property type="entry name" value="HTH_LYSR"/>
    <property type="match status" value="1"/>
</dbReference>
<dbReference type="CDD" id="cd08414">
    <property type="entry name" value="PBP2_LTTR_aromatics_like"/>
    <property type="match status" value="1"/>
</dbReference>
<dbReference type="SUPFAM" id="SSF46785">
    <property type="entry name" value="Winged helix' DNA-binding domain"/>
    <property type="match status" value="1"/>
</dbReference>
<evidence type="ECO:0000256" key="2">
    <source>
        <dbReference type="ARBA" id="ARBA00023015"/>
    </source>
</evidence>
<keyword evidence="4" id="KW-0804">Transcription</keyword>
<keyword evidence="7" id="KW-1185">Reference proteome</keyword>
<dbReference type="RefSeq" id="WP_158424490.1">
    <property type="nucleotide sequence ID" value="NZ_JAOQJQ010000002.1"/>
</dbReference>